<dbReference type="Pfam" id="PF01963">
    <property type="entry name" value="TraB_PrgY_gumN"/>
    <property type="match status" value="1"/>
</dbReference>
<dbReference type="InterPro" id="IPR002816">
    <property type="entry name" value="TraB/PrgY/GumN_fam"/>
</dbReference>
<dbReference type="InterPro" id="IPR047111">
    <property type="entry name" value="YbaP-like"/>
</dbReference>
<feature type="compositionally biased region" description="Basic residues" evidence="1">
    <location>
        <begin position="20"/>
        <end position="37"/>
    </location>
</feature>
<evidence type="ECO:0000256" key="1">
    <source>
        <dbReference type="SAM" id="MobiDB-lite"/>
    </source>
</evidence>
<dbReference type="AlphaFoldDB" id="A0A5C6U6K1"/>
<keyword evidence="3" id="KW-1185">Reference proteome</keyword>
<dbReference type="PANTHER" id="PTHR40590:SF1">
    <property type="entry name" value="CYTOPLASMIC PROTEIN"/>
    <property type="match status" value="1"/>
</dbReference>
<reference evidence="2 3" key="1">
    <citation type="submission" date="2019-08" db="EMBL/GenBank/DDBJ databases">
        <authorList>
            <person name="Khan S.A."/>
            <person name="Jeon C.O."/>
            <person name="Jeong S.E."/>
        </authorList>
    </citation>
    <scope>NUCLEOTIDE SEQUENCE [LARGE SCALE GENOMIC DNA]</scope>
    <source>
        <strain evidence="3">IMCC1728</strain>
    </source>
</reference>
<feature type="region of interest" description="Disordered" evidence="1">
    <location>
        <begin position="388"/>
        <end position="408"/>
    </location>
</feature>
<gene>
    <name evidence="2" type="ORF">FSC37_21765</name>
</gene>
<accession>A0A5C6U6K1</accession>
<dbReference type="PANTHER" id="PTHR40590">
    <property type="entry name" value="CYTOPLASMIC PROTEIN-RELATED"/>
    <property type="match status" value="1"/>
</dbReference>
<dbReference type="EMBL" id="VOPW01000001">
    <property type="protein sequence ID" value="TXC67365.1"/>
    <property type="molecule type" value="Genomic_DNA"/>
</dbReference>
<feature type="compositionally biased region" description="Basic residues" evidence="1">
    <location>
        <begin position="396"/>
        <end position="408"/>
    </location>
</feature>
<dbReference type="Proteomes" id="UP000321832">
    <property type="component" value="Unassembled WGS sequence"/>
</dbReference>
<evidence type="ECO:0000313" key="2">
    <source>
        <dbReference type="EMBL" id="TXC67365.1"/>
    </source>
</evidence>
<name>A0A5C6U6K1_9BURK</name>
<organism evidence="2 3">
    <name type="scientific">Piscinibacter aquaticus</name>
    <dbReference type="NCBI Taxonomy" id="392597"/>
    <lineage>
        <taxon>Bacteria</taxon>
        <taxon>Pseudomonadati</taxon>
        <taxon>Pseudomonadota</taxon>
        <taxon>Betaproteobacteria</taxon>
        <taxon>Burkholderiales</taxon>
        <taxon>Sphaerotilaceae</taxon>
        <taxon>Piscinibacter</taxon>
    </lineage>
</organism>
<feature type="compositionally biased region" description="Low complexity" evidence="1">
    <location>
        <begin position="98"/>
        <end position="132"/>
    </location>
</feature>
<dbReference type="CDD" id="cd14789">
    <property type="entry name" value="Tiki"/>
    <property type="match status" value="1"/>
</dbReference>
<feature type="region of interest" description="Disordered" evidence="1">
    <location>
        <begin position="20"/>
        <end position="79"/>
    </location>
</feature>
<comment type="caution">
    <text evidence="2">The sequence shown here is derived from an EMBL/GenBank/DDBJ whole genome shotgun (WGS) entry which is preliminary data.</text>
</comment>
<protein>
    <submittedName>
        <fullName evidence="2">TraB/GumN family protein</fullName>
    </submittedName>
</protein>
<sequence>MPWPPRHWPWPCPRWRRTIARRRSRRPRRRPWPRRSAVRATAASCGSWRRTAAAPGSTAPCTSGGWSGPSRPARGAGAGAEPVLALELDLLDPDTQRRPAAGSGRGPARPCPSRCSSASSAAPAPNVRRPSSWLRCAPSCSWPRSACSRGGAWGWSRGYGIDASLSALARRDGKTVAALETVDEQLRTISAASPKDLLELARSTLDELDSGRAQKMLEQIARIWALGDHARLARYAEWCDCQRTPAEAAAMRRLLDERHPAMAARLDALHRSGRTVFAAVGSLHLTGSRSLPALMAQRGYRVERMALEAPMPDIHALWDFDDPAASEARFRAAMADATHDAALSLRTQIARTHSLRRQFDAAHRELDAVDAELAGAGTEPRVRTLLERGRTGARPASRRGPGRCSCRRSSWRARPGSKTCMSMRCTWSPWCSTTPRSRWPGRAGRWRLR</sequence>
<feature type="region of interest" description="Disordered" evidence="1">
    <location>
        <begin position="94"/>
        <end position="132"/>
    </location>
</feature>
<proteinExistence type="predicted"/>
<evidence type="ECO:0000313" key="3">
    <source>
        <dbReference type="Proteomes" id="UP000321832"/>
    </source>
</evidence>